<keyword evidence="2" id="KW-1185">Reference proteome</keyword>
<evidence type="ECO:0000313" key="1">
    <source>
        <dbReference type="EMBL" id="CAZ80503.1"/>
    </source>
</evidence>
<name>D5G7L0_TUBMM</name>
<dbReference type="EMBL" id="FN430031">
    <property type="protein sequence ID" value="CAZ80503.1"/>
    <property type="molecule type" value="Genomic_DNA"/>
</dbReference>
<dbReference type="HOGENOM" id="CLU_2905793_0_0_1"/>
<dbReference type="Proteomes" id="UP000006911">
    <property type="component" value="Unassembled WGS sequence"/>
</dbReference>
<evidence type="ECO:0000313" key="2">
    <source>
        <dbReference type="Proteomes" id="UP000006911"/>
    </source>
</evidence>
<gene>
    <name evidence="1" type="ORF">GSTUM_00004605001</name>
</gene>
<dbReference type="KEGG" id="tml:GSTUM_00004605001"/>
<organism evidence="1 2">
    <name type="scientific">Tuber melanosporum (strain Mel28)</name>
    <name type="common">Perigord black truffle</name>
    <dbReference type="NCBI Taxonomy" id="656061"/>
    <lineage>
        <taxon>Eukaryota</taxon>
        <taxon>Fungi</taxon>
        <taxon>Dikarya</taxon>
        <taxon>Ascomycota</taxon>
        <taxon>Pezizomycotina</taxon>
        <taxon>Pezizomycetes</taxon>
        <taxon>Pezizales</taxon>
        <taxon>Tuberaceae</taxon>
        <taxon>Tuber</taxon>
    </lineage>
</organism>
<accession>D5G7L0</accession>
<reference evidence="1 2" key="1">
    <citation type="journal article" date="2010" name="Nature">
        <title>Perigord black truffle genome uncovers evolutionary origins and mechanisms of symbiosis.</title>
        <authorList>
            <person name="Martin F."/>
            <person name="Kohler A."/>
            <person name="Murat C."/>
            <person name="Balestrini R."/>
            <person name="Coutinho P.M."/>
            <person name="Jaillon O."/>
            <person name="Montanini B."/>
            <person name="Morin E."/>
            <person name="Noel B."/>
            <person name="Percudani R."/>
            <person name="Porcel B."/>
            <person name="Rubini A."/>
            <person name="Amicucci A."/>
            <person name="Amselem J."/>
            <person name="Anthouard V."/>
            <person name="Arcioni S."/>
            <person name="Artiguenave F."/>
            <person name="Aury J.M."/>
            <person name="Ballario P."/>
            <person name="Bolchi A."/>
            <person name="Brenna A."/>
            <person name="Brun A."/>
            <person name="Buee M."/>
            <person name="Cantarel B."/>
            <person name="Chevalier G."/>
            <person name="Couloux A."/>
            <person name="Da Silva C."/>
            <person name="Denoeud F."/>
            <person name="Duplessis S."/>
            <person name="Ghignone S."/>
            <person name="Hilselberger B."/>
            <person name="Iotti M."/>
            <person name="Marcais B."/>
            <person name="Mello A."/>
            <person name="Miranda M."/>
            <person name="Pacioni G."/>
            <person name="Quesneville H."/>
            <person name="Riccioni C."/>
            <person name="Ruotolo R."/>
            <person name="Splivallo R."/>
            <person name="Stocchi V."/>
            <person name="Tisserant E."/>
            <person name="Viscomi A.R."/>
            <person name="Zambonelli A."/>
            <person name="Zampieri E."/>
            <person name="Henrissat B."/>
            <person name="Lebrun M.H."/>
            <person name="Paolocci F."/>
            <person name="Bonfante P."/>
            <person name="Ottonello S."/>
            <person name="Wincker P."/>
        </authorList>
    </citation>
    <scope>NUCLEOTIDE SEQUENCE [LARGE SCALE GENOMIC DNA]</scope>
    <source>
        <strain evidence="1 2">Mel28</strain>
    </source>
</reference>
<dbReference type="InParanoid" id="D5G7L0"/>
<dbReference type="AlphaFoldDB" id="D5G7L0"/>
<sequence length="62" mass="7020">MIGASSRIRRQLGRCNPVICRRPSGHSRKLSSTSCRTYYFIVLFEIPINLTKTVPLILRGVS</sequence>
<proteinExistence type="predicted"/>
<protein>
    <submittedName>
        <fullName evidence="1">(Perigord truffle) hypothetical protein</fullName>
    </submittedName>
</protein>